<organism evidence="1 2">
    <name type="scientific">Hypsibius exemplaris</name>
    <name type="common">Freshwater tardigrade</name>
    <dbReference type="NCBI Taxonomy" id="2072580"/>
    <lineage>
        <taxon>Eukaryota</taxon>
        <taxon>Metazoa</taxon>
        <taxon>Ecdysozoa</taxon>
        <taxon>Tardigrada</taxon>
        <taxon>Eutardigrada</taxon>
        <taxon>Parachela</taxon>
        <taxon>Hypsibioidea</taxon>
        <taxon>Hypsibiidae</taxon>
        <taxon>Hypsibius</taxon>
    </lineage>
</organism>
<dbReference type="AlphaFoldDB" id="A0A9X6NHT3"/>
<proteinExistence type="predicted"/>
<reference evidence="2" key="1">
    <citation type="submission" date="2017-01" db="EMBL/GenBank/DDBJ databases">
        <title>Comparative genomics of anhydrobiosis in the tardigrade Hypsibius dujardini.</title>
        <authorList>
            <person name="Yoshida Y."/>
            <person name="Koutsovoulos G."/>
            <person name="Laetsch D."/>
            <person name="Stevens L."/>
            <person name="Kumar S."/>
            <person name="Horikawa D."/>
            <person name="Ishino K."/>
            <person name="Komine S."/>
            <person name="Tomita M."/>
            <person name="Blaxter M."/>
            <person name="Arakawa K."/>
        </authorList>
    </citation>
    <scope>NUCLEOTIDE SEQUENCE [LARGE SCALE GENOMIC DNA]</scope>
    <source>
        <strain evidence="2">Z151</strain>
    </source>
</reference>
<keyword evidence="2" id="KW-1185">Reference proteome</keyword>
<dbReference type="EMBL" id="MTYJ01000367">
    <property type="protein sequence ID" value="OWA54047.1"/>
    <property type="molecule type" value="Genomic_DNA"/>
</dbReference>
<name>A0A9X6NHT3_HYPEX</name>
<sequence length="110" mass="12177">MIMWGDTFIGGIAVSRPAHHGQFDVNEEEAVRPVGADVQIAEKFWSVLRYALVRESVICEAYGTNLEHAAYRAPAANRNDQCSLVPLRTAPGRCANEHLLLPSPRENFEG</sequence>
<comment type="caution">
    <text evidence="1">The sequence shown here is derived from an EMBL/GenBank/DDBJ whole genome shotgun (WGS) entry which is preliminary data.</text>
</comment>
<dbReference type="Proteomes" id="UP000192578">
    <property type="component" value="Unassembled WGS sequence"/>
</dbReference>
<evidence type="ECO:0000313" key="2">
    <source>
        <dbReference type="Proteomes" id="UP000192578"/>
    </source>
</evidence>
<gene>
    <name evidence="1" type="ORF">BV898_18469</name>
</gene>
<evidence type="ECO:0000313" key="1">
    <source>
        <dbReference type="EMBL" id="OWA54047.1"/>
    </source>
</evidence>
<protein>
    <submittedName>
        <fullName evidence="1">Uncharacterized protein</fullName>
    </submittedName>
</protein>
<accession>A0A9X6NHT3</accession>